<dbReference type="Proteomes" id="UP000477849">
    <property type="component" value="Unassembled WGS sequence"/>
</dbReference>
<dbReference type="RefSeq" id="WP_163903316.1">
    <property type="nucleotide sequence ID" value="NZ_CP048427.1"/>
</dbReference>
<comment type="caution">
    <text evidence="11">The sequence shown here is derived from an EMBL/GenBank/DDBJ whole genome shotgun (WGS) entry which is preliminary data.</text>
</comment>
<dbReference type="AlphaFoldDB" id="A0A6M1S5P5"/>
<evidence type="ECO:0000256" key="4">
    <source>
        <dbReference type="ARBA" id="ARBA00022989"/>
    </source>
</evidence>
<keyword evidence="5 8" id="KW-0472">Membrane</keyword>
<feature type="domain" description="Tyrosine-protein kinase G-rich" evidence="10">
    <location>
        <begin position="447"/>
        <end position="516"/>
    </location>
</feature>
<evidence type="ECO:0000313" key="11">
    <source>
        <dbReference type="EMBL" id="NGO64637.1"/>
    </source>
</evidence>
<evidence type="ECO:0000256" key="8">
    <source>
        <dbReference type="SAM" id="Phobius"/>
    </source>
</evidence>
<evidence type="ECO:0000259" key="9">
    <source>
        <dbReference type="Pfam" id="PF02706"/>
    </source>
</evidence>
<evidence type="ECO:0000256" key="2">
    <source>
        <dbReference type="ARBA" id="ARBA00022475"/>
    </source>
</evidence>
<evidence type="ECO:0000256" key="1">
    <source>
        <dbReference type="ARBA" id="ARBA00004651"/>
    </source>
</evidence>
<comment type="subcellular location">
    <subcellularLocation>
        <location evidence="1">Cell membrane</location>
        <topology evidence="1">Multi-pass membrane protein</topology>
    </subcellularLocation>
</comment>
<evidence type="ECO:0000313" key="12">
    <source>
        <dbReference type="Proteomes" id="UP000477849"/>
    </source>
</evidence>
<sequence length="538" mass="57776">MSDRSAPSDGGMNVSLRRYLNASRDKTPLQEPWRDAGTNRDDIEGVTEERAVPPAQSEAAVHRISLQSHSDIEGSSIIAKRPDVGADVDDGPLVVDLQFVFSSAWKRRKAILAGAVVCGLLGGAMTTLLSKNYSAAVTLYFDPQKLAVELVDGDRSTSPEVLNATIDSQTRIITSYSVLENVAKNLKLTADPEFVGKPSGNVTADMNTVVSNLQRHVEVSRQDNTYIFQVKVKANTPEKSADIANAVVAAYLTDTRLNAESSYGSVNAGLVGRLTDLRQAVIAAEAEVRDFTSKNDLYAVGGDQIADKRLQSLDDLLVTAQHKTIAAKAQLDTVSKLDIDNVLIADSGGDSGGSRTIADLRNQYANLSANVSSLTERLGPRHPQLQSAKASLEDVKRQIRAELERMAVAARNAYQSAQREEADLVKEMNVQKASQATNSTALIELSELERKAKAARDIYEAVLKRSEETSAQKSLYESNVRIVAQAIPSQMPDGPSRKALLIAGVFGGGVLGLGLGIMAAVAYALYVRIGRRSAPAKA</sequence>
<evidence type="ECO:0000259" key="10">
    <source>
        <dbReference type="Pfam" id="PF13807"/>
    </source>
</evidence>
<evidence type="ECO:0000256" key="6">
    <source>
        <dbReference type="SAM" id="Coils"/>
    </source>
</evidence>
<dbReference type="Pfam" id="PF02706">
    <property type="entry name" value="Wzz"/>
    <property type="match status" value="1"/>
</dbReference>
<dbReference type="InterPro" id="IPR003856">
    <property type="entry name" value="LPS_length_determ_N"/>
</dbReference>
<evidence type="ECO:0000256" key="5">
    <source>
        <dbReference type="ARBA" id="ARBA00023136"/>
    </source>
</evidence>
<accession>A0A6M1S5P5</accession>
<feature type="compositionally biased region" description="Basic and acidic residues" evidence="7">
    <location>
        <begin position="23"/>
        <end position="45"/>
    </location>
</feature>
<dbReference type="PANTHER" id="PTHR32309">
    <property type="entry name" value="TYROSINE-PROTEIN KINASE"/>
    <property type="match status" value="1"/>
</dbReference>
<evidence type="ECO:0000256" key="7">
    <source>
        <dbReference type="SAM" id="MobiDB-lite"/>
    </source>
</evidence>
<feature type="transmembrane region" description="Helical" evidence="8">
    <location>
        <begin position="499"/>
        <end position="527"/>
    </location>
</feature>
<protein>
    <submittedName>
        <fullName evidence="11">GumC family protein</fullName>
    </submittedName>
</protein>
<keyword evidence="4 8" id="KW-1133">Transmembrane helix</keyword>
<keyword evidence="2" id="KW-1003">Cell membrane</keyword>
<feature type="coiled-coil region" evidence="6">
    <location>
        <begin position="357"/>
        <end position="465"/>
    </location>
</feature>
<dbReference type="GO" id="GO:0004713">
    <property type="term" value="F:protein tyrosine kinase activity"/>
    <property type="evidence" value="ECO:0007669"/>
    <property type="project" value="TreeGrafter"/>
</dbReference>
<gene>
    <name evidence="11" type="ORF">G6N76_13265</name>
</gene>
<keyword evidence="3 8" id="KW-0812">Transmembrane</keyword>
<name>A0A6M1S5P5_9HYPH</name>
<evidence type="ECO:0000256" key="3">
    <source>
        <dbReference type="ARBA" id="ARBA00022692"/>
    </source>
</evidence>
<reference evidence="11 12" key="1">
    <citation type="submission" date="2020-02" db="EMBL/GenBank/DDBJ databases">
        <title>Genome sequence of the type strain CCBAU10050 of Rhizobium daejeonense.</title>
        <authorList>
            <person name="Gao J."/>
            <person name="Sun J."/>
        </authorList>
    </citation>
    <scope>NUCLEOTIDE SEQUENCE [LARGE SCALE GENOMIC DNA]</scope>
    <source>
        <strain evidence="11 12">CCBAU10050</strain>
    </source>
</reference>
<dbReference type="GO" id="GO:0005886">
    <property type="term" value="C:plasma membrane"/>
    <property type="evidence" value="ECO:0007669"/>
    <property type="project" value="UniProtKB-SubCell"/>
</dbReference>
<dbReference type="EMBL" id="JAAKZH010000004">
    <property type="protein sequence ID" value="NGO64637.1"/>
    <property type="molecule type" value="Genomic_DNA"/>
</dbReference>
<keyword evidence="12" id="KW-1185">Reference proteome</keyword>
<feature type="domain" description="Polysaccharide chain length determinant N-terminal" evidence="9">
    <location>
        <begin position="95"/>
        <end position="186"/>
    </location>
</feature>
<dbReference type="InterPro" id="IPR032807">
    <property type="entry name" value="GNVR"/>
</dbReference>
<dbReference type="PANTHER" id="PTHR32309:SF13">
    <property type="entry name" value="FERRIC ENTEROBACTIN TRANSPORT PROTEIN FEPE"/>
    <property type="match status" value="1"/>
</dbReference>
<organism evidence="11 12">
    <name type="scientific">Rhizobium daejeonense</name>
    <dbReference type="NCBI Taxonomy" id="240521"/>
    <lineage>
        <taxon>Bacteria</taxon>
        <taxon>Pseudomonadati</taxon>
        <taxon>Pseudomonadota</taxon>
        <taxon>Alphaproteobacteria</taxon>
        <taxon>Hyphomicrobiales</taxon>
        <taxon>Rhizobiaceae</taxon>
        <taxon>Rhizobium/Agrobacterium group</taxon>
        <taxon>Rhizobium</taxon>
    </lineage>
</organism>
<dbReference type="InterPro" id="IPR050445">
    <property type="entry name" value="Bact_polysacc_biosynth/exp"/>
</dbReference>
<keyword evidence="6" id="KW-0175">Coiled coil</keyword>
<feature type="region of interest" description="Disordered" evidence="7">
    <location>
        <begin position="1"/>
        <end position="45"/>
    </location>
</feature>
<proteinExistence type="predicted"/>
<dbReference type="Pfam" id="PF13807">
    <property type="entry name" value="GNVR"/>
    <property type="match status" value="1"/>
</dbReference>